<name>H6X4U1_9CAUD</name>
<organism evidence="1 2">
    <name type="scientific">Klebsiella phage vB_KleM_RaK2</name>
    <dbReference type="NCBI Taxonomy" id="1147094"/>
    <lineage>
        <taxon>Viruses</taxon>
        <taxon>Duplodnaviria</taxon>
        <taxon>Heunggongvirae</taxon>
        <taxon>Uroviricota</taxon>
        <taxon>Caudoviricetes</taxon>
        <taxon>Alcyoneusvirus</taxon>
        <taxon>Alcyoneusvirus RaK2</taxon>
    </lineage>
</organism>
<dbReference type="KEGG" id="vg:14013072"/>
<protein>
    <submittedName>
        <fullName evidence="1">Uncharacterized protein</fullName>
    </submittedName>
</protein>
<reference evidence="1 2" key="1">
    <citation type="journal article" date="2012" name="J. Virol.">
        <title>Genome of Klebsiella sp.-Infecting Bacteriophage vB_KleM_RaK2.</title>
        <authorList>
            <person name="Simoliunas E."/>
            <person name="Kaliniene L."/>
            <person name="Truncaite L."/>
            <person name="Klausa V."/>
            <person name="Zajanckauskaite A."/>
            <person name="Meskys R."/>
        </authorList>
    </citation>
    <scope>NUCLEOTIDE SEQUENCE [LARGE SCALE GENOMIC DNA]</scope>
</reference>
<dbReference type="EMBL" id="JQ513383">
    <property type="protein sequence ID" value="AFA44757.1"/>
    <property type="molecule type" value="Genomic_DNA"/>
</dbReference>
<dbReference type="GeneID" id="14013072"/>
<evidence type="ECO:0000313" key="2">
    <source>
        <dbReference type="Proteomes" id="UP000007524"/>
    </source>
</evidence>
<dbReference type="RefSeq" id="YP_007007639.1">
    <property type="nucleotide sequence ID" value="NC_019526.1"/>
</dbReference>
<sequence length="223" mass="26544">MKIYNKETKLYNNVIKLYNSEINYLKSKVKKLKNNPVLRNEIKRTNELYIKKAKTELSKEHYTAYSNWMEASLNVNKIKHNLGIKSYLQLITDLETQKEFVLKEIENQLGSVLFHLCELDGNSSTHYSFFSMNGVYIWITNIATSYILYDNFDYYSTELFEELIKYLPKKNSELKFILHGKNKHIIVKDDIFILFDEVNFNHFSTGSLQELFEEIIRINNEYT</sequence>
<accession>H6X4U1</accession>
<dbReference type="Proteomes" id="UP000007524">
    <property type="component" value="Segment"/>
</dbReference>
<keyword evidence="2" id="KW-1185">Reference proteome</keyword>
<gene>
    <name evidence="1" type="ORF">RaK2_00484</name>
</gene>
<proteinExistence type="predicted"/>
<evidence type="ECO:0000313" key="1">
    <source>
        <dbReference type="EMBL" id="AFA44757.1"/>
    </source>
</evidence>